<protein>
    <submittedName>
        <fullName evidence="3">Uncharacterized protein</fullName>
    </submittedName>
</protein>
<accession>A0ABQ3RP81</accession>
<evidence type="ECO:0000313" key="3">
    <source>
        <dbReference type="EMBL" id="GHI57676.1"/>
    </source>
</evidence>
<proteinExistence type="predicted"/>
<evidence type="ECO:0000256" key="2">
    <source>
        <dbReference type="SAM" id="Phobius"/>
    </source>
</evidence>
<evidence type="ECO:0000256" key="1">
    <source>
        <dbReference type="SAM" id="MobiDB-lite"/>
    </source>
</evidence>
<sequence>MKVAEVPAIDQYIQTNNGSVYQTIIKNEAIDEETKRQVRRLAVTSPEMLSKLDAMLKDSGDVKAAAAIVKEAGDILKSTASGSTPFTDDGDDPMFPGKGERELRKAIAGPFLLLLIIAALILWL</sequence>
<keyword evidence="2" id="KW-1133">Transmembrane helix</keyword>
<comment type="caution">
    <text evidence="3">The sequence shown here is derived from an EMBL/GenBank/DDBJ whole genome shotgun (WGS) entry which is preliminary data.</text>
</comment>
<gene>
    <name evidence="3" type="ORF">Srubr_75220</name>
</gene>
<dbReference type="Proteomes" id="UP000646738">
    <property type="component" value="Unassembled WGS sequence"/>
</dbReference>
<keyword evidence="2" id="KW-0472">Membrane</keyword>
<feature type="transmembrane region" description="Helical" evidence="2">
    <location>
        <begin position="106"/>
        <end position="123"/>
    </location>
</feature>
<reference evidence="4" key="1">
    <citation type="submission" date="2023-07" db="EMBL/GenBank/DDBJ databases">
        <title>Whole genome shotgun sequence of Streptomyces achromogenes subsp. rubradiris NBRC 14000.</title>
        <authorList>
            <person name="Komaki H."/>
            <person name="Tamura T."/>
        </authorList>
    </citation>
    <scope>NUCLEOTIDE SEQUENCE [LARGE SCALE GENOMIC DNA]</scope>
    <source>
        <strain evidence="4">NBRC 14000</strain>
    </source>
</reference>
<keyword evidence="2" id="KW-0812">Transmembrane</keyword>
<name>A0ABQ3RP81_STRRR</name>
<evidence type="ECO:0000313" key="4">
    <source>
        <dbReference type="Proteomes" id="UP000646738"/>
    </source>
</evidence>
<organism evidence="3 4">
    <name type="scientific">Streptomyces rubradiris</name>
    <name type="common">Streptomyces achromogenes subsp. rubradiris</name>
    <dbReference type="NCBI Taxonomy" id="285531"/>
    <lineage>
        <taxon>Bacteria</taxon>
        <taxon>Bacillati</taxon>
        <taxon>Actinomycetota</taxon>
        <taxon>Actinomycetes</taxon>
        <taxon>Kitasatosporales</taxon>
        <taxon>Streptomycetaceae</taxon>
        <taxon>Streptomyces</taxon>
    </lineage>
</organism>
<dbReference type="EMBL" id="BNEA01000015">
    <property type="protein sequence ID" value="GHI57676.1"/>
    <property type="molecule type" value="Genomic_DNA"/>
</dbReference>
<feature type="region of interest" description="Disordered" evidence="1">
    <location>
        <begin position="79"/>
        <end position="98"/>
    </location>
</feature>
<keyword evidence="4" id="KW-1185">Reference proteome</keyword>